<reference evidence="1" key="1">
    <citation type="submission" date="2017-05" db="UniProtKB">
        <authorList>
            <consortium name="EnsemblMetazoa"/>
        </authorList>
    </citation>
    <scope>IDENTIFICATION</scope>
</reference>
<sequence>YNISRICSDLPFVGIDL</sequence>
<evidence type="ECO:0000313" key="1">
    <source>
        <dbReference type="EnsemblMetazoa" id="Aqu2.1.23482_001"/>
    </source>
</evidence>
<dbReference type="InParanoid" id="A0A1X7U6D2"/>
<dbReference type="EnsemblMetazoa" id="Aqu2.1.23482_001">
    <property type="protein sequence ID" value="Aqu2.1.23482_001"/>
    <property type="gene ID" value="Aqu2.1.23482"/>
</dbReference>
<organism evidence="1">
    <name type="scientific">Amphimedon queenslandica</name>
    <name type="common">Sponge</name>
    <dbReference type="NCBI Taxonomy" id="400682"/>
    <lineage>
        <taxon>Eukaryota</taxon>
        <taxon>Metazoa</taxon>
        <taxon>Porifera</taxon>
        <taxon>Demospongiae</taxon>
        <taxon>Heteroscleromorpha</taxon>
        <taxon>Haplosclerida</taxon>
        <taxon>Niphatidae</taxon>
        <taxon>Amphimedon</taxon>
    </lineage>
</organism>
<proteinExistence type="predicted"/>
<name>A0A1X7U6D2_AMPQE</name>
<accession>A0A1X7U6D2</accession>
<dbReference type="AlphaFoldDB" id="A0A1X7U6D2"/>
<protein>
    <submittedName>
        <fullName evidence="1">Uncharacterized protein</fullName>
    </submittedName>
</protein>